<gene>
    <name evidence="4" type="ORF">CMQ_7669</name>
</gene>
<dbReference type="PROSITE" id="PS00061">
    <property type="entry name" value="ADH_SHORT"/>
    <property type="match status" value="1"/>
</dbReference>
<evidence type="ECO:0000256" key="3">
    <source>
        <dbReference type="ARBA" id="ARBA00023002"/>
    </source>
</evidence>
<sequence>MESLNITSTWDNEAIRAACTTARNFTDALPPGSFLAGALGLGWLFNRWLTDRALNNGNALAEFDWMREIIVVTGGSGGIGAEIVKTLAARGSRVVVLDVLPLSYPKSPNVYYYKCDLTNYDELQAMATRIRKDLGDPTVVVANAGICRGKPILAASQRDIELTFSVNNLAMLWTAKTFLPNMISKNHGHLLIVASQTGYVATPGLTDYSATKAAAIAIYEGLHAEVKNIYKAPSVRVSCVSPSAVDTKMFSGIKLGLGMKALRPEDLGALIADILHGGRSKHTIVPRSASVLSIVRALPDWIRVAMQTASVGVFTDLHPHDPMKGQ</sequence>
<evidence type="ECO:0000256" key="2">
    <source>
        <dbReference type="ARBA" id="ARBA00022857"/>
    </source>
</evidence>
<comment type="similarity">
    <text evidence="1">Belongs to the short-chain dehydrogenases/reductases (SDR) family.</text>
</comment>
<dbReference type="eggNOG" id="KOG1201">
    <property type="taxonomic scope" value="Eukaryota"/>
</dbReference>
<dbReference type="GO" id="GO:0016616">
    <property type="term" value="F:oxidoreductase activity, acting on the CH-OH group of donors, NAD or NADP as acceptor"/>
    <property type="evidence" value="ECO:0007669"/>
    <property type="project" value="TreeGrafter"/>
</dbReference>
<keyword evidence="2" id="KW-0521">NADP</keyword>
<dbReference type="RefSeq" id="XP_014170149.1">
    <property type="nucleotide sequence ID" value="XM_014314674.1"/>
</dbReference>
<keyword evidence="5" id="KW-1185">Reference proteome</keyword>
<dbReference type="HOGENOM" id="CLU_010194_5_2_1"/>
<reference evidence="4 5" key="1">
    <citation type="journal article" date="2011" name="Proc. Natl. Acad. Sci. U.S.A.">
        <title>Genome and transcriptome analyses of the mountain pine beetle-fungal symbiont Grosmannia clavigera, a lodgepole pine pathogen.</title>
        <authorList>
            <person name="DiGuistini S."/>
            <person name="Wang Y."/>
            <person name="Liao N.Y."/>
            <person name="Taylor G."/>
            <person name="Tanguay P."/>
            <person name="Feau N."/>
            <person name="Henrissat B."/>
            <person name="Chan S.K."/>
            <person name="Hesse-Orce U."/>
            <person name="Alamouti S.M."/>
            <person name="Tsui C.K.M."/>
            <person name="Docking R.T."/>
            <person name="Levasseur A."/>
            <person name="Haridas S."/>
            <person name="Robertson G."/>
            <person name="Birol I."/>
            <person name="Holt R.A."/>
            <person name="Marra M.A."/>
            <person name="Hamelin R.C."/>
            <person name="Hirst M."/>
            <person name="Jones S.J.M."/>
            <person name="Bohlmann J."/>
            <person name="Breuil C."/>
        </authorList>
    </citation>
    <scope>NUCLEOTIDE SEQUENCE [LARGE SCALE GENOMIC DNA]</scope>
    <source>
        <strain evidence="5">kw1407 / UAMH 11150</strain>
    </source>
</reference>
<dbReference type="PRINTS" id="PR00081">
    <property type="entry name" value="GDHRDH"/>
</dbReference>
<dbReference type="Proteomes" id="UP000007796">
    <property type="component" value="Unassembled WGS sequence"/>
</dbReference>
<keyword evidence="3" id="KW-0560">Oxidoreductase</keyword>
<dbReference type="GeneID" id="25981238"/>
<evidence type="ECO:0000313" key="5">
    <source>
        <dbReference type="Proteomes" id="UP000007796"/>
    </source>
</evidence>
<dbReference type="CDD" id="cd05339">
    <property type="entry name" value="17beta-HSDXI-like_SDR_c"/>
    <property type="match status" value="1"/>
</dbReference>
<dbReference type="Gene3D" id="3.40.50.720">
    <property type="entry name" value="NAD(P)-binding Rossmann-like Domain"/>
    <property type="match status" value="1"/>
</dbReference>
<protein>
    <submittedName>
        <fullName evidence="4">Short chain dehydrogenase reductase</fullName>
    </submittedName>
</protein>
<dbReference type="InterPro" id="IPR002347">
    <property type="entry name" value="SDR_fam"/>
</dbReference>
<dbReference type="PANTHER" id="PTHR24322">
    <property type="entry name" value="PKSB"/>
    <property type="match status" value="1"/>
</dbReference>
<evidence type="ECO:0000256" key="1">
    <source>
        <dbReference type="ARBA" id="ARBA00006484"/>
    </source>
</evidence>
<evidence type="ECO:0000313" key="4">
    <source>
        <dbReference type="EMBL" id="EFX00667.1"/>
    </source>
</evidence>
<dbReference type="EMBL" id="GL629801">
    <property type="protein sequence ID" value="EFX00667.1"/>
    <property type="molecule type" value="Genomic_DNA"/>
</dbReference>
<organism evidence="5">
    <name type="scientific">Grosmannia clavigera (strain kw1407 / UAMH 11150)</name>
    <name type="common">Blue stain fungus</name>
    <name type="synonym">Graphiocladiella clavigera</name>
    <dbReference type="NCBI Taxonomy" id="655863"/>
    <lineage>
        <taxon>Eukaryota</taxon>
        <taxon>Fungi</taxon>
        <taxon>Dikarya</taxon>
        <taxon>Ascomycota</taxon>
        <taxon>Pezizomycotina</taxon>
        <taxon>Sordariomycetes</taxon>
        <taxon>Sordariomycetidae</taxon>
        <taxon>Ophiostomatales</taxon>
        <taxon>Ophiostomataceae</taxon>
        <taxon>Leptographium</taxon>
    </lineage>
</organism>
<dbReference type="SUPFAM" id="SSF51735">
    <property type="entry name" value="NAD(P)-binding Rossmann-fold domains"/>
    <property type="match status" value="1"/>
</dbReference>
<dbReference type="AlphaFoldDB" id="F0XNL9"/>
<dbReference type="InterPro" id="IPR020904">
    <property type="entry name" value="Sc_DH/Rdtase_CS"/>
</dbReference>
<dbReference type="Pfam" id="PF00106">
    <property type="entry name" value="adh_short"/>
    <property type="match status" value="1"/>
</dbReference>
<dbReference type="OrthoDB" id="10253736at2759"/>
<dbReference type="InParanoid" id="F0XNL9"/>
<dbReference type="InterPro" id="IPR036291">
    <property type="entry name" value="NAD(P)-bd_dom_sf"/>
</dbReference>
<dbReference type="STRING" id="655863.F0XNL9"/>
<name>F0XNL9_GROCL</name>
<dbReference type="PANTHER" id="PTHR24322:SF736">
    <property type="entry name" value="RETINOL DEHYDROGENASE 10"/>
    <property type="match status" value="1"/>
</dbReference>
<proteinExistence type="inferred from homology"/>
<accession>F0XNL9</accession>